<sequence length="536" mass="62321">MDSLEAYQVYLVNCTQSLLLDHGYWISEGDKDLTDIVMVRLNSLLVKSLDQIGSCKTLRICILADNFLTRIEPLMECTSLVKIDLKGNQIVQLPDASGWSHLKELQLLYLHDNNMSTWDNIKGLSGCLKLTALTLYDTPVSLKGNYRHRLVNNIWSLKALDNFVISDEEIIENMCLPFRFKAKKQHFCDSFETEMKVMYKIITEINRIQAFYSPTLIIQRWIRGYLIRRSLGLCGMKKPKASGKPFISNPTEKTENEQIPSQLQEAMEEDTNDHPEPGKQKRDTQIKRLYVNLNKLMQTAYPEVLQENAKLYDGQQDMKALCNTPQCRLKLSVKTNRPNQDIKDACIEETGEGNIHVLGLKASVHQSEPLSDLLLSRKALNQKPDPQPRSPAKTSRTHLISRRQDTVSFTPFKIIEKAHQVFDKAKMQRELAEKVTERHVDREVAKGRRVNFIEDRRTEMRLRQEREREDTEKTLTLQRAKLEQDIHQARQKHCQFMEDKKRRIQEQEMVCSFSREHISIARAVLRYNTCKCTKQQ</sequence>
<dbReference type="InterPro" id="IPR032675">
    <property type="entry name" value="LRR_dom_sf"/>
</dbReference>
<name>A0AB32U0L6_DANRE</name>
<dbReference type="Gene3D" id="3.80.10.10">
    <property type="entry name" value="Ribonuclease Inhibitor"/>
    <property type="match status" value="1"/>
</dbReference>
<dbReference type="AlphaFoldDB" id="A0AB32U0L6"/>
<organism evidence="2 3">
    <name type="scientific">Danio rerio</name>
    <name type="common">Zebrafish</name>
    <name type="synonym">Brachydanio rerio</name>
    <dbReference type="NCBI Taxonomy" id="7955"/>
    <lineage>
        <taxon>Eukaryota</taxon>
        <taxon>Metazoa</taxon>
        <taxon>Chordata</taxon>
        <taxon>Craniata</taxon>
        <taxon>Vertebrata</taxon>
        <taxon>Euteleostomi</taxon>
        <taxon>Actinopterygii</taxon>
        <taxon>Neopterygii</taxon>
        <taxon>Teleostei</taxon>
        <taxon>Ostariophysi</taxon>
        <taxon>Cypriniformes</taxon>
        <taxon>Danionidae</taxon>
        <taxon>Danioninae</taxon>
        <taxon>Danio</taxon>
    </lineage>
</organism>
<evidence type="ECO:0000313" key="2">
    <source>
        <dbReference type="Proteomes" id="UP000000437"/>
    </source>
</evidence>
<accession>A0AB32U0L6</accession>
<proteinExistence type="predicted"/>
<feature type="region of interest" description="Disordered" evidence="1">
    <location>
        <begin position="265"/>
        <end position="284"/>
    </location>
</feature>
<protein>
    <submittedName>
        <fullName evidence="3">Leucine-rich repeat and IQ domain-containing protein 3 isoform X2</fullName>
    </submittedName>
</protein>
<evidence type="ECO:0000256" key="1">
    <source>
        <dbReference type="SAM" id="MobiDB-lite"/>
    </source>
</evidence>
<feature type="region of interest" description="Disordered" evidence="1">
    <location>
        <begin position="380"/>
        <end position="400"/>
    </location>
</feature>
<reference evidence="3" key="1">
    <citation type="submission" date="2025-08" db="UniProtKB">
        <authorList>
            <consortium name="RefSeq"/>
        </authorList>
    </citation>
    <scope>IDENTIFICATION</scope>
    <source>
        <strain evidence="3">Tuebingen</strain>
        <tissue evidence="3">Fibroblasts and whole tissue</tissue>
    </source>
</reference>
<gene>
    <name evidence="3" type="primary">lrriq3</name>
</gene>
<dbReference type="RefSeq" id="XP_068079230.1">
    <property type="nucleotide sequence ID" value="XM_068223129.2"/>
</dbReference>
<dbReference type="Proteomes" id="UP000000437">
    <property type="component" value="Chromosome 8"/>
</dbReference>
<dbReference type="CTD" id="127255"/>
<keyword evidence="2" id="KW-1185">Reference proteome</keyword>
<dbReference type="PANTHER" id="PTHR46723">
    <property type="entry name" value="LEUCINE-RICH REPEAT AND IQ DOMAIN-CONTAINING PROTEIN 3"/>
    <property type="match status" value="1"/>
</dbReference>
<dbReference type="InterPro" id="IPR052859">
    <property type="entry name" value="LRR-IQ_domain_protein"/>
</dbReference>
<feature type="compositionally biased region" description="Basic and acidic residues" evidence="1">
    <location>
        <begin position="272"/>
        <end position="284"/>
    </location>
</feature>
<dbReference type="SUPFAM" id="SSF52058">
    <property type="entry name" value="L domain-like"/>
    <property type="match status" value="1"/>
</dbReference>
<evidence type="ECO:0000313" key="3">
    <source>
        <dbReference type="RefSeq" id="XP_068079230.1"/>
    </source>
</evidence>
<dbReference type="PANTHER" id="PTHR46723:SF1">
    <property type="entry name" value="LEUCINE-RICH REPEAT AND IQ DOMAIN-CONTAINING PROTEIN 3"/>
    <property type="match status" value="1"/>
</dbReference>